<evidence type="ECO:0000256" key="2">
    <source>
        <dbReference type="ARBA" id="ARBA00022475"/>
    </source>
</evidence>
<dbReference type="PANTHER" id="PTHR43124:SF3">
    <property type="entry name" value="CHLORAMPHENICOL EFFLUX PUMP RV0191"/>
    <property type="match status" value="1"/>
</dbReference>
<dbReference type="GO" id="GO:0005886">
    <property type="term" value="C:plasma membrane"/>
    <property type="evidence" value="ECO:0007669"/>
    <property type="project" value="UniProtKB-SubCell"/>
</dbReference>
<evidence type="ECO:0000256" key="6">
    <source>
        <dbReference type="SAM" id="Phobius"/>
    </source>
</evidence>
<evidence type="ECO:0000259" key="7">
    <source>
        <dbReference type="PROSITE" id="PS50850"/>
    </source>
</evidence>
<feature type="transmembrane region" description="Helical" evidence="6">
    <location>
        <begin position="132"/>
        <end position="156"/>
    </location>
</feature>
<dbReference type="PROSITE" id="PS50850">
    <property type="entry name" value="MFS"/>
    <property type="match status" value="1"/>
</dbReference>
<dbReference type="RefSeq" id="WP_227261774.1">
    <property type="nucleotide sequence ID" value="NZ_BAAADU010000002.1"/>
</dbReference>
<name>A0AAV3SYL4_9EURY</name>
<dbReference type="Proteomes" id="UP001500194">
    <property type="component" value="Unassembled WGS sequence"/>
</dbReference>
<feature type="transmembrane region" description="Helical" evidence="6">
    <location>
        <begin position="209"/>
        <end position="228"/>
    </location>
</feature>
<feature type="transmembrane region" description="Helical" evidence="6">
    <location>
        <begin position="98"/>
        <end position="120"/>
    </location>
</feature>
<dbReference type="InterPro" id="IPR050189">
    <property type="entry name" value="MFS_Efflux_Transporters"/>
</dbReference>
<organism evidence="8 9">
    <name type="scientific">Salarchaeum japonicum</name>
    <dbReference type="NCBI Taxonomy" id="555573"/>
    <lineage>
        <taxon>Archaea</taxon>
        <taxon>Methanobacteriati</taxon>
        <taxon>Methanobacteriota</taxon>
        <taxon>Stenosarchaea group</taxon>
        <taxon>Halobacteria</taxon>
        <taxon>Halobacteriales</taxon>
        <taxon>Halobacteriaceae</taxon>
    </lineage>
</organism>
<evidence type="ECO:0000313" key="9">
    <source>
        <dbReference type="Proteomes" id="UP001500194"/>
    </source>
</evidence>
<dbReference type="InterPro" id="IPR036259">
    <property type="entry name" value="MFS_trans_sf"/>
</dbReference>
<dbReference type="AlphaFoldDB" id="A0AAV3SYL4"/>
<sequence>MNRNDRAIVGVAMLAHALVHTYELSIPILVTIWLTEFSTTTAELGLVVTVGMGLFGLGALPAGVLADHVGSKPLIAACVAGMGASFLLLSVAPSVLVIALALVCWGVAASVYHPAGLSLISTGVTERGRGLAFHGIAGNVGIAAGPLATSLLLLAFDWRTVVVVLGVPAIVAAGLVLLVSVDESAHEAGGKASGPPASWSAFLDTSKTLFAGAFVLVFGIVMMSGLYYRGVLTFLPELLSDLDFVQAFATDSGISDPARYVYSGLLAVGVLGQYAGGRLTDMMPPERGIAIAFGVLAVLAVAFMPLAGIGAVPLLAVSAVLGFFLFVVQPMYQALVAEYSPPETRGISYGFTYLGVFGVGALGATVAGGLLAYATPFALFLALAAFAVVATVLGARLAAS</sequence>
<dbReference type="InterPro" id="IPR011701">
    <property type="entry name" value="MFS"/>
</dbReference>
<feature type="transmembrane region" description="Helical" evidence="6">
    <location>
        <begin position="7"/>
        <end position="34"/>
    </location>
</feature>
<evidence type="ECO:0000256" key="5">
    <source>
        <dbReference type="ARBA" id="ARBA00023136"/>
    </source>
</evidence>
<keyword evidence="3 6" id="KW-0812">Transmembrane</keyword>
<reference evidence="8 9" key="1">
    <citation type="journal article" date="2019" name="Int. J. Syst. Evol. Microbiol.">
        <title>The Global Catalogue of Microorganisms (GCM) 10K type strain sequencing project: providing services to taxonomists for standard genome sequencing and annotation.</title>
        <authorList>
            <consortium name="The Broad Institute Genomics Platform"/>
            <consortium name="The Broad Institute Genome Sequencing Center for Infectious Disease"/>
            <person name="Wu L."/>
            <person name="Ma J."/>
        </authorList>
    </citation>
    <scope>NUCLEOTIDE SEQUENCE [LARGE SCALE GENOMIC DNA]</scope>
    <source>
        <strain evidence="8 9">JCM 16327</strain>
    </source>
</reference>
<comment type="caution">
    <text evidence="8">The sequence shown here is derived from an EMBL/GenBank/DDBJ whole genome shotgun (WGS) entry which is preliminary data.</text>
</comment>
<feature type="transmembrane region" description="Helical" evidence="6">
    <location>
        <begin position="314"/>
        <end position="335"/>
    </location>
</feature>
<feature type="transmembrane region" description="Helical" evidence="6">
    <location>
        <begin position="162"/>
        <end position="181"/>
    </location>
</feature>
<dbReference type="EMBL" id="BAAADU010000002">
    <property type="protein sequence ID" value="GAA0645852.1"/>
    <property type="molecule type" value="Genomic_DNA"/>
</dbReference>
<feature type="transmembrane region" description="Helical" evidence="6">
    <location>
        <begin position="289"/>
        <end position="308"/>
    </location>
</feature>
<dbReference type="Gene3D" id="1.20.1250.20">
    <property type="entry name" value="MFS general substrate transporter like domains"/>
    <property type="match status" value="1"/>
</dbReference>
<evidence type="ECO:0000256" key="1">
    <source>
        <dbReference type="ARBA" id="ARBA00004651"/>
    </source>
</evidence>
<keyword evidence="9" id="KW-1185">Reference proteome</keyword>
<evidence type="ECO:0000256" key="3">
    <source>
        <dbReference type="ARBA" id="ARBA00022692"/>
    </source>
</evidence>
<dbReference type="PANTHER" id="PTHR43124">
    <property type="entry name" value="PURINE EFFLUX PUMP PBUE"/>
    <property type="match status" value="1"/>
</dbReference>
<keyword evidence="5 6" id="KW-0472">Membrane</keyword>
<evidence type="ECO:0000313" key="8">
    <source>
        <dbReference type="EMBL" id="GAA0645852.1"/>
    </source>
</evidence>
<comment type="subcellular location">
    <subcellularLocation>
        <location evidence="1">Cell membrane</location>
        <topology evidence="1">Multi-pass membrane protein</topology>
    </subcellularLocation>
</comment>
<feature type="transmembrane region" description="Helical" evidence="6">
    <location>
        <begin position="377"/>
        <end position="399"/>
    </location>
</feature>
<accession>A0AAV3SYL4</accession>
<feature type="transmembrane region" description="Helical" evidence="6">
    <location>
        <begin position="347"/>
        <end position="371"/>
    </location>
</feature>
<dbReference type="InterPro" id="IPR020846">
    <property type="entry name" value="MFS_dom"/>
</dbReference>
<dbReference type="GeneID" id="68572370"/>
<dbReference type="SUPFAM" id="SSF103473">
    <property type="entry name" value="MFS general substrate transporter"/>
    <property type="match status" value="1"/>
</dbReference>
<keyword evidence="2" id="KW-1003">Cell membrane</keyword>
<feature type="transmembrane region" description="Helical" evidence="6">
    <location>
        <begin position="46"/>
        <end position="66"/>
    </location>
</feature>
<evidence type="ECO:0000256" key="4">
    <source>
        <dbReference type="ARBA" id="ARBA00022989"/>
    </source>
</evidence>
<dbReference type="Pfam" id="PF07690">
    <property type="entry name" value="MFS_1"/>
    <property type="match status" value="1"/>
</dbReference>
<keyword evidence="4 6" id="KW-1133">Transmembrane helix</keyword>
<feature type="domain" description="Major facilitator superfamily (MFS) profile" evidence="7">
    <location>
        <begin position="1"/>
        <end position="400"/>
    </location>
</feature>
<gene>
    <name evidence="8" type="ORF">GCM10009019_05130</name>
</gene>
<protein>
    <submittedName>
        <fullName evidence="8">MFS transporter</fullName>
    </submittedName>
</protein>
<proteinExistence type="predicted"/>
<dbReference type="GO" id="GO:0022857">
    <property type="term" value="F:transmembrane transporter activity"/>
    <property type="evidence" value="ECO:0007669"/>
    <property type="project" value="InterPro"/>
</dbReference>